<dbReference type="InterPro" id="IPR007410">
    <property type="entry name" value="LpqE-like"/>
</dbReference>
<feature type="region of interest" description="Disordered" evidence="1">
    <location>
        <begin position="164"/>
        <end position="184"/>
    </location>
</feature>
<reference evidence="3 4" key="1">
    <citation type="submission" date="2019-09" db="EMBL/GenBank/DDBJ databases">
        <title>Genome sequence of Roseospira marina, one of the more divergent members of the non-sulfur purple photosynthetic bacterial family, the Rhodospirillaceae.</title>
        <authorList>
            <person name="Meyer T."/>
            <person name="Kyndt J."/>
        </authorList>
    </citation>
    <scope>NUCLEOTIDE SEQUENCE [LARGE SCALE GENOMIC DNA]</scope>
    <source>
        <strain evidence="3 4">DSM 15113</strain>
    </source>
</reference>
<dbReference type="Proteomes" id="UP000324065">
    <property type="component" value="Unassembled WGS sequence"/>
</dbReference>
<dbReference type="InterPro" id="IPR058248">
    <property type="entry name" value="Lxx211020-like"/>
</dbReference>
<dbReference type="AlphaFoldDB" id="A0A5M6IA52"/>
<dbReference type="Gene3D" id="2.60.40.1890">
    <property type="entry name" value="PCu(A)C copper chaperone"/>
    <property type="match status" value="1"/>
</dbReference>
<dbReference type="OrthoDB" id="9796962at2"/>
<dbReference type="PANTHER" id="PTHR36302">
    <property type="entry name" value="BLR7088 PROTEIN"/>
    <property type="match status" value="1"/>
</dbReference>
<dbReference type="RefSeq" id="WP_150062743.1">
    <property type="nucleotide sequence ID" value="NZ_JACHII010000009.1"/>
</dbReference>
<accession>A0A5M6IA52</accession>
<evidence type="ECO:0000256" key="2">
    <source>
        <dbReference type="SAM" id="SignalP"/>
    </source>
</evidence>
<dbReference type="Pfam" id="PF04314">
    <property type="entry name" value="PCuAC"/>
    <property type="match status" value="1"/>
</dbReference>
<evidence type="ECO:0000313" key="4">
    <source>
        <dbReference type="Proteomes" id="UP000324065"/>
    </source>
</evidence>
<dbReference type="PANTHER" id="PTHR36302:SF1">
    <property type="entry name" value="COPPER CHAPERONE PCU(A)C"/>
    <property type="match status" value="1"/>
</dbReference>
<gene>
    <name evidence="3" type="ORF">F1188_12355</name>
</gene>
<feature type="signal peptide" evidence="2">
    <location>
        <begin position="1"/>
        <end position="33"/>
    </location>
</feature>
<evidence type="ECO:0000256" key="1">
    <source>
        <dbReference type="SAM" id="MobiDB-lite"/>
    </source>
</evidence>
<organism evidence="3 4">
    <name type="scientific">Roseospira marina</name>
    <dbReference type="NCBI Taxonomy" id="140057"/>
    <lineage>
        <taxon>Bacteria</taxon>
        <taxon>Pseudomonadati</taxon>
        <taxon>Pseudomonadota</taxon>
        <taxon>Alphaproteobacteria</taxon>
        <taxon>Rhodospirillales</taxon>
        <taxon>Rhodospirillaceae</taxon>
        <taxon>Roseospira</taxon>
    </lineage>
</organism>
<name>A0A5M6IA52_9PROT</name>
<feature type="chain" id="PRO_5024308129" evidence="2">
    <location>
        <begin position="34"/>
        <end position="184"/>
    </location>
</feature>
<keyword evidence="4" id="KW-1185">Reference proteome</keyword>
<feature type="compositionally biased region" description="Gly residues" evidence="1">
    <location>
        <begin position="164"/>
        <end position="174"/>
    </location>
</feature>
<evidence type="ECO:0000313" key="3">
    <source>
        <dbReference type="EMBL" id="KAA5605073.1"/>
    </source>
</evidence>
<sequence>MAVRPSPFAVLSALPLALAIAAAPLTAATPAQAAAVTPEAIVGDLTVTDAWARASAGMARAGAAFVTIRNDGAADRLIAADADVSRVVELHTHIMDGDVMRMRKVDAIDVPGGETTTLQPGGLHVMLIDLHAPLAEGQTFPLSLTFEQAGTVDVQVTVTGVGAMGADGHGGPEGGDMTHDAPMD</sequence>
<keyword evidence="2" id="KW-0732">Signal</keyword>
<comment type="caution">
    <text evidence="3">The sequence shown here is derived from an EMBL/GenBank/DDBJ whole genome shotgun (WGS) entry which is preliminary data.</text>
</comment>
<proteinExistence type="predicted"/>
<dbReference type="EMBL" id="VWPJ01000011">
    <property type="protein sequence ID" value="KAA5605073.1"/>
    <property type="molecule type" value="Genomic_DNA"/>
</dbReference>
<dbReference type="SUPFAM" id="SSF110087">
    <property type="entry name" value="DR1885-like metal-binding protein"/>
    <property type="match status" value="1"/>
</dbReference>
<protein>
    <submittedName>
        <fullName evidence="3">Copper chaperone PCu(A)C</fullName>
    </submittedName>
</protein>
<dbReference type="InterPro" id="IPR036182">
    <property type="entry name" value="PCuAC_sf"/>
</dbReference>